<feature type="compositionally biased region" description="Basic and acidic residues" evidence="1">
    <location>
        <begin position="14"/>
        <end position="65"/>
    </location>
</feature>
<gene>
    <name evidence="2" type="ORF">WN944_025204</name>
</gene>
<evidence type="ECO:0000313" key="2">
    <source>
        <dbReference type="EMBL" id="KAK9182063.1"/>
    </source>
</evidence>
<feature type="region of interest" description="Disordered" evidence="1">
    <location>
        <begin position="471"/>
        <end position="601"/>
    </location>
</feature>
<dbReference type="PANTHER" id="PTHR37729">
    <property type="entry name" value="NEUROFILAMENT PROTEIN-LIKE PROTEIN"/>
    <property type="match status" value="1"/>
</dbReference>
<feature type="compositionally biased region" description="Basic and acidic residues" evidence="1">
    <location>
        <begin position="284"/>
        <end position="305"/>
    </location>
</feature>
<protein>
    <submittedName>
        <fullName evidence="2">Uncharacterized protein</fullName>
    </submittedName>
</protein>
<keyword evidence="3" id="KW-1185">Reference proteome</keyword>
<name>A0AAP0LPF3_9ROSI</name>
<sequence>MASSDTNQTVVVSSDHHPTASADHLEPMEKEAIEETETNKQEDVEPPKDDGKEDEKKNSPRKDNSSELEIPVTKAEKVPVLAEVEKVDNFPCTDVPAEVNNVDNTVSEEPLEILSEEKVAFEASKETPQEKPGAEAGKEDAEETVPVGTVVQEEKSAVESLPEEKPLIEAVENAEKEKKAVEVAKNVDEEPEVEAVEKERPPAETLPEEKPATETVEGAQEDKPAVEEVEKLPEEKPAAEAVGSVQGVKPAETSAEEKPAAVVEEAEKLEKEEPAATNANVQEVIEKVNNHIKEETDDNKAKDNTATEQVEEEIETENVEPISSTEDVGRSADSKAMAIVDEMKAKPQEPSKVIVEEFAEKFEKDNHGTKPAEKEENISAGAEPTAIEISPATNDEAQADLKEVANDSPVSGVVEKIDDERRRDETTVIETDIAELKEEKNVKMDQVMTEEKNEKTESVIASERASSIAAQVTEKSLVEEQDSRDVEVIKKKEDLPSAENERDVAEATVDVKAEETNMKAETNLESTEEAVVDGKKADPPTKEGDDTKNSKEVSAKPPQKSSGNLLSKVKQSLGKVKKAIVGKSPSSKTLQSEAKGDENIN</sequence>
<feature type="region of interest" description="Disordered" evidence="1">
    <location>
        <begin position="362"/>
        <end position="384"/>
    </location>
</feature>
<feature type="compositionally biased region" description="Acidic residues" evidence="1">
    <location>
        <begin position="309"/>
        <end position="318"/>
    </location>
</feature>
<feature type="compositionally biased region" description="Basic and acidic residues" evidence="1">
    <location>
        <begin position="362"/>
        <end position="377"/>
    </location>
</feature>
<feature type="compositionally biased region" description="Basic and acidic residues" evidence="1">
    <location>
        <begin position="220"/>
        <end position="238"/>
    </location>
</feature>
<feature type="compositionally biased region" description="Basic and acidic residues" evidence="1">
    <location>
        <begin position="532"/>
        <end position="554"/>
    </location>
</feature>
<dbReference type="Proteomes" id="UP001428341">
    <property type="component" value="Unassembled WGS sequence"/>
</dbReference>
<feature type="region of interest" description="Disordered" evidence="1">
    <location>
        <begin position="121"/>
        <end position="147"/>
    </location>
</feature>
<feature type="compositionally biased region" description="Basic and acidic residues" evidence="1">
    <location>
        <begin position="121"/>
        <end position="139"/>
    </location>
</feature>
<dbReference type="PANTHER" id="PTHR37729:SF1">
    <property type="entry name" value="NEUROFILAMENT PROTEIN-LIKE PROTEIN"/>
    <property type="match status" value="1"/>
</dbReference>
<feature type="region of interest" description="Disordered" evidence="1">
    <location>
        <begin position="184"/>
        <end position="333"/>
    </location>
</feature>
<dbReference type="EMBL" id="JBCGBO010000024">
    <property type="protein sequence ID" value="KAK9182063.1"/>
    <property type="molecule type" value="Genomic_DNA"/>
</dbReference>
<feature type="compositionally biased region" description="Basic and acidic residues" evidence="1">
    <location>
        <begin position="195"/>
        <end position="212"/>
    </location>
</feature>
<accession>A0AAP0LPF3</accession>
<proteinExistence type="predicted"/>
<dbReference type="AlphaFoldDB" id="A0AAP0LPF3"/>
<feature type="compositionally biased region" description="Basic and acidic residues" evidence="1">
    <location>
        <begin position="476"/>
        <end position="518"/>
    </location>
</feature>
<feature type="compositionally biased region" description="Polar residues" evidence="1">
    <location>
        <begin position="1"/>
        <end position="12"/>
    </location>
</feature>
<reference evidence="2 3" key="1">
    <citation type="submission" date="2024-05" db="EMBL/GenBank/DDBJ databases">
        <title>Haplotype-resolved chromosome-level genome assembly of Huyou (Citrus changshanensis).</title>
        <authorList>
            <person name="Miao C."/>
            <person name="Chen W."/>
            <person name="Wu Y."/>
            <person name="Wang L."/>
            <person name="Zhao S."/>
            <person name="Grierson D."/>
            <person name="Xu C."/>
            <person name="Chen K."/>
        </authorList>
    </citation>
    <scope>NUCLEOTIDE SEQUENCE [LARGE SCALE GENOMIC DNA]</scope>
    <source>
        <strain evidence="2">01-14</strain>
        <tissue evidence="2">Leaf</tissue>
    </source>
</reference>
<evidence type="ECO:0000313" key="3">
    <source>
        <dbReference type="Proteomes" id="UP001428341"/>
    </source>
</evidence>
<organism evidence="2 3">
    <name type="scientific">Citrus x changshan-huyou</name>
    <dbReference type="NCBI Taxonomy" id="2935761"/>
    <lineage>
        <taxon>Eukaryota</taxon>
        <taxon>Viridiplantae</taxon>
        <taxon>Streptophyta</taxon>
        <taxon>Embryophyta</taxon>
        <taxon>Tracheophyta</taxon>
        <taxon>Spermatophyta</taxon>
        <taxon>Magnoliopsida</taxon>
        <taxon>eudicotyledons</taxon>
        <taxon>Gunneridae</taxon>
        <taxon>Pentapetalae</taxon>
        <taxon>rosids</taxon>
        <taxon>malvids</taxon>
        <taxon>Sapindales</taxon>
        <taxon>Rutaceae</taxon>
        <taxon>Aurantioideae</taxon>
        <taxon>Citrus</taxon>
    </lineage>
</organism>
<feature type="compositionally biased region" description="Basic and acidic residues" evidence="1">
    <location>
        <begin position="255"/>
        <end position="274"/>
    </location>
</feature>
<evidence type="ECO:0000256" key="1">
    <source>
        <dbReference type="SAM" id="MobiDB-lite"/>
    </source>
</evidence>
<feature type="region of interest" description="Disordered" evidence="1">
    <location>
        <begin position="1"/>
        <end position="75"/>
    </location>
</feature>
<comment type="caution">
    <text evidence="2">The sequence shown here is derived from an EMBL/GenBank/DDBJ whole genome shotgun (WGS) entry which is preliminary data.</text>
</comment>